<reference evidence="2" key="1">
    <citation type="journal article" date="2019" name="Int. J. Syst. Evol. Microbiol.">
        <title>The Global Catalogue of Microorganisms (GCM) 10K type strain sequencing project: providing services to taxonomists for standard genome sequencing and annotation.</title>
        <authorList>
            <consortium name="The Broad Institute Genomics Platform"/>
            <consortium name="The Broad Institute Genome Sequencing Center for Infectious Disease"/>
            <person name="Wu L."/>
            <person name="Ma J."/>
        </authorList>
    </citation>
    <scope>NUCLEOTIDE SEQUENCE [LARGE SCALE GENOMIC DNA]</scope>
    <source>
        <strain evidence="2">JCM 15313</strain>
    </source>
</reference>
<organism evidence="1 2">
    <name type="scientific">Nocardiopsis rhodophaea</name>
    <dbReference type="NCBI Taxonomy" id="280238"/>
    <lineage>
        <taxon>Bacteria</taxon>
        <taxon>Bacillati</taxon>
        <taxon>Actinomycetota</taxon>
        <taxon>Actinomycetes</taxon>
        <taxon>Streptosporangiales</taxon>
        <taxon>Nocardiopsidaceae</taxon>
        <taxon>Nocardiopsis</taxon>
    </lineage>
</organism>
<protein>
    <recommendedName>
        <fullName evidence="3">DUF3817 domain-containing protein</fullName>
    </recommendedName>
</protein>
<comment type="caution">
    <text evidence="1">The sequence shown here is derived from an EMBL/GenBank/DDBJ whole genome shotgun (WGS) entry which is preliminary data.</text>
</comment>
<dbReference type="Proteomes" id="UP001501585">
    <property type="component" value="Unassembled WGS sequence"/>
</dbReference>
<proteinExistence type="predicted"/>
<name>A0ABP5EHG3_9ACTN</name>
<dbReference type="EMBL" id="BAAAPC010000008">
    <property type="protein sequence ID" value="GAA1996142.1"/>
    <property type="molecule type" value="Genomic_DNA"/>
</dbReference>
<evidence type="ECO:0000313" key="2">
    <source>
        <dbReference type="Proteomes" id="UP001501585"/>
    </source>
</evidence>
<sequence length="82" mass="8444">MPRPRPAVNLAALHVPEVSSLAGPAHGRAYLTVIAAVWFIPAEAASGAKWRAVVPGIGGLLALRHLNRGVAEPASTPPPNDP</sequence>
<keyword evidence="2" id="KW-1185">Reference proteome</keyword>
<evidence type="ECO:0008006" key="3">
    <source>
        <dbReference type="Google" id="ProtNLM"/>
    </source>
</evidence>
<gene>
    <name evidence="1" type="ORF">GCM10009799_23410</name>
</gene>
<evidence type="ECO:0000313" key="1">
    <source>
        <dbReference type="EMBL" id="GAA1996142.1"/>
    </source>
</evidence>
<accession>A0ABP5EHG3</accession>
<dbReference type="RefSeq" id="WP_344162107.1">
    <property type="nucleotide sequence ID" value="NZ_BAAAPC010000008.1"/>
</dbReference>